<evidence type="ECO:0000313" key="3">
    <source>
        <dbReference type="Proteomes" id="UP000008394"/>
    </source>
</evidence>
<dbReference type="KEGG" id="bnm:BALAC2494_02080"/>
<organism evidence="2 3">
    <name type="scientific">Bifidobacterium animalis subsp. lactis CNCM I-2494</name>
    <dbReference type="NCBI Taxonomy" id="1042403"/>
    <lineage>
        <taxon>Bacteria</taxon>
        <taxon>Bacillati</taxon>
        <taxon>Actinomycetota</taxon>
        <taxon>Actinomycetes</taxon>
        <taxon>Bifidobacteriales</taxon>
        <taxon>Bifidobacteriaceae</taxon>
        <taxon>Bifidobacterium</taxon>
    </lineage>
</organism>
<dbReference type="Proteomes" id="UP000008394">
    <property type="component" value="Chromosome"/>
</dbReference>
<accession>A0A806FVF9</accession>
<reference evidence="2 3" key="1">
    <citation type="journal article" date="2011" name="J. Bacteriol.">
        <title>Genome Sequence of the Probiotic Strain Bifidobacterium animalis subsp. lactis CNCM I-2494.</title>
        <authorList>
            <person name="Chervaux C."/>
            <person name="Grimaldi C."/>
            <person name="Bolotin A."/>
            <person name="Quinquis B."/>
            <person name="Legrain-Raspaud S."/>
            <person name="van Hylckama Vlieg J.E."/>
            <person name="Denariaz G."/>
            <person name="Smokvina T."/>
        </authorList>
    </citation>
    <scope>NUCLEOTIDE SEQUENCE [LARGE SCALE GENOMIC DNA]</scope>
    <source>
        <strain evidence="2 3">CNCM I-2494</strain>
    </source>
</reference>
<protein>
    <submittedName>
        <fullName evidence="2">Uncharacterized protein</fullName>
    </submittedName>
</protein>
<proteinExistence type="predicted"/>
<dbReference type="AlphaFoldDB" id="A0A806FVF9"/>
<dbReference type="EMBL" id="CP002915">
    <property type="protein sequence ID" value="AEK31091.1"/>
    <property type="molecule type" value="Genomic_DNA"/>
</dbReference>
<sequence length="85" mass="8772">MVLQISTTQEHADVHIVDNSVDNQNAPPLHVVVEPLEISMNLGASNGSGRWSSTMELVGGGGPGARNVKGACTSDKPRGVAITPP</sequence>
<gene>
    <name evidence="2" type="ORF">BALAC2494_02080</name>
</gene>
<evidence type="ECO:0000256" key="1">
    <source>
        <dbReference type="SAM" id="MobiDB-lite"/>
    </source>
</evidence>
<name>A0A806FVF9_BIFAN</name>
<feature type="region of interest" description="Disordered" evidence="1">
    <location>
        <begin position="53"/>
        <end position="85"/>
    </location>
</feature>
<evidence type="ECO:0000313" key="2">
    <source>
        <dbReference type="EMBL" id="AEK31091.1"/>
    </source>
</evidence>